<evidence type="ECO:0000256" key="1">
    <source>
        <dbReference type="ARBA" id="ARBA00023239"/>
    </source>
</evidence>
<dbReference type="GO" id="GO:0005737">
    <property type="term" value="C:cytoplasm"/>
    <property type="evidence" value="ECO:0007669"/>
    <property type="project" value="TreeGrafter"/>
</dbReference>
<evidence type="ECO:0000313" key="3">
    <source>
        <dbReference type="EMBL" id="CEA09284.1"/>
    </source>
</evidence>
<reference evidence="3" key="1">
    <citation type="submission" date="2014-07" db="EMBL/GenBank/DDBJ databases">
        <authorList>
            <person name="Urmite Genomes Urmite Genomes"/>
        </authorList>
    </citation>
    <scope>NUCLEOTIDE SEQUENCE</scope>
    <source>
        <strain evidence="3">11W110_air</strain>
    </source>
</reference>
<gene>
    <name evidence="3" type="primary">mhpD_1</name>
    <name evidence="3" type="ORF">BN1051_02652</name>
</gene>
<sequence length="272" mass="29829">MTDTMSRTDTIRAVADDLYAARAALEPIDFIRHRLADGDLEAAYEVSELNTQRREREQGLRRVGRKVGLTNPMVQAKAGVNQPDYGIVLEDMVFEDGVVRPRSAFIKPKIEAELAFVLKHDLLSSDLDAIVAAIDYVVPAMELVDCRYHNYRMSILDTVADNAACEGLVTGTVRRAYGEVDLDEVEMVLYRGDTEVTRGVGRNVLKGPINAIAWLAETSLKIGRPLLAGEILLSGSIGMIVDWDADVTYTATFSHGFGSVSATLQTKDSPHA</sequence>
<name>A0A078MSP1_9MICC</name>
<dbReference type="PATRIC" id="fig|1461584.3.peg.2625"/>
<dbReference type="PANTHER" id="PTHR30143:SF0">
    <property type="entry name" value="2-KETO-4-PENTENOATE HYDRATASE"/>
    <property type="match status" value="1"/>
</dbReference>
<dbReference type="SUPFAM" id="SSF56529">
    <property type="entry name" value="FAH"/>
    <property type="match status" value="1"/>
</dbReference>
<accession>A0A078MSP1</accession>
<dbReference type="InterPro" id="IPR050772">
    <property type="entry name" value="Hydratase-Decarb/MhpD_sf"/>
</dbReference>
<dbReference type="AlphaFoldDB" id="A0A078MSP1"/>
<proteinExistence type="predicted"/>
<organism evidence="3">
    <name type="scientific">Arthrobacter saudimassiliensis</name>
    <dbReference type="NCBI Taxonomy" id="1461584"/>
    <lineage>
        <taxon>Bacteria</taxon>
        <taxon>Bacillati</taxon>
        <taxon>Actinomycetota</taxon>
        <taxon>Actinomycetes</taxon>
        <taxon>Micrococcales</taxon>
        <taxon>Micrococcaceae</taxon>
        <taxon>Arthrobacter</taxon>
    </lineage>
</organism>
<keyword evidence="1" id="KW-0456">Lyase</keyword>
<protein>
    <submittedName>
        <fullName evidence="3">2-keto-4-pentenoate hydratase</fullName>
    </submittedName>
</protein>
<dbReference type="InterPro" id="IPR036663">
    <property type="entry name" value="Fumarylacetoacetase_C_sf"/>
</dbReference>
<dbReference type="GO" id="GO:0008684">
    <property type="term" value="F:2-oxopent-4-enoate hydratase activity"/>
    <property type="evidence" value="ECO:0007669"/>
    <property type="project" value="TreeGrafter"/>
</dbReference>
<feature type="domain" description="Fumarylacetoacetase-like C-terminal" evidence="2">
    <location>
        <begin position="96"/>
        <end position="238"/>
    </location>
</feature>
<dbReference type="InterPro" id="IPR011234">
    <property type="entry name" value="Fumarylacetoacetase-like_C"/>
</dbReference>
<evidence type="ECO:0000259" key="2">
    <source>
        <dbReference type="Pfam" id="PF01557"/>
    </source>
</evidence>
<dbReference type="Gene3D" id="3.90.850.10">
    <property type="entry name" value="Fumarylacetoacetase-like, C-terminal domain"/>
    <property type="match status" value="1"/>
</dbReference>
<dbReference type="Pfam" id="PF01557">
    <property type="entry name" value="FAA_hydrolase"/>
    <property type="match status" value="1"/>
</dbReference>
<dbReference type="PANTHER" id="PTHR30143">
    <property type="entry name" value="ACID HYDRATASE"/>
    <property type="match status" value="1"/>
</dbReference>
<dbReference type="EMBL" id="LN483072">
    <property type="protein sequence ID" value="CEA09284.1"/>
    <property type="molecule type" value="Genomic_DNA"/>
</dbReference>